<dbReference type="Proteomes" id="UP000478183">
    <property type="component" value="Unassembled WGS sequence"/>
</dbReference>
<dbReference type="SUPFAM" id="SSF46785">
    <property type="entry name" value="Winged helix' DNA-binding domain"/>
    <property type="match status" value="1"/>
</dbReference>
<dbReference type="PROSITE" id="PS50931">
    <property type="entry name" value="HTH_LYSR"/>
    <property type="match status" value="1"/>
</dbReference>
<evidence type="ECO:0000256" key="1">
    <source>
        <dbReference type="ARBA" id="ARBA00009437"/>
    </source>
</evidence>
<dbReference type="InterPro" id="IPR036388">
    <property type="entry name" value="WH-like_DNA-bd_sf"/>
</dbReference>
<dbReference type="Gene3D" id="1.10.10.10">
    <property type="entry name" value="Winged helix-like DNA-binding domain superfamily/Winged helix DNA-binding domain"/>
    <property type="match status" value="1"/>
</dbReference>
<evidence type="ECO:0000313" key="8">
    <source>
        <dbReference type="Proteomes" id="UP000478183"/>
    </source>
</evidence>
<sequence>MSPKRDTPSRTIIPAAPVRRGKSRTATPVESSDIRLIRIFLRVVEAGGLSAAQSELNLALSSISEKISALEARYGLKLCKRGRSGFSLTPAGEDFYKEAQRLLGTLDQFSNRVSTLSSQMPRSLTVGLVDTMISDPLCPVSAAVAQFADIAPSVHLEIITLSPGELLREVIGQKVDLAVGSFPRAAMGLDYLGLHDERHNIYCATDHPLFTVPDAEIGIDTIREHRIIARSYWASRDIQVFAISSPHATVSNMEAEAHLILSGAYLGYLPDHFAAQFADRLRPIRPDLFSYVAKFQVAARQDWKSRHATRAFIEALQQASAIMRRR</sequence>
<dbReference type="InterPro" id="IPR000847">
    <property type="entry name" value="LysR_HTH_N"/>
</dbReference>
<accession>A0A6L6J640</accession>
<evidence type="ECO:0000256" key="5">
    <source>
        <dbReference type="SAM" id="MobiDB-lite"/>
    </source>
</evidence>
<reference evidence="7 8" key="1">
    <citation type="submission" date="2019-11" db="EMBL/GenBank/DDBJ databases">
        <authorList>
            <person name="Dong K."/>
        </authorList>
    </citation>
    <scope>NUCLEOTIDE SEQUENCE [LARGE SCALE GENOMIC DNA]</scope>
    <source>
        <strain evidence="7 8">NBRC 111993</strain>
    </source>
</reference>
<dbReference type="EMBL" id="WMIE01000001">
    <property type="protein sequence ID" value="MTH77006.1"/>
    <property type="molecule type" value="Genomic_DNA"/>
</dbReference>
<comment type="similarity">
    <text evidence="1">Belongs to the LysR transcriptional regulatory family.</text>
</comment>
<dbReference type="PANTHER" id="PTHR30126:SF98">
    <property type="entry name" value="HTH-TYPE TRANSCRIPTIONAL ACTIVATOR BAUR"/>
    <property type="match status" value="1"/>
</dbReference>
<proteinExistence type="inferred from homology"/>
<dbReference type="PANTHER" id="PTHR30126">
    <property type="entry name" value="HTH-TYPE TRANSCRIPTIONAL REGULATOR"/>
    <property type="match status" value="1"/>
</dbReference>
<gene>
    <name evidence="7" type="ORF">GL286_04595</name>
</gene>
<comment type="caution">
    <text evidence="7">The sequence shown here is derived from an EMBL/GenBank/DDBJ whole genome shotgun (WGS) entry which is preliminary data.</text>
</comment>
<dbReference type="SUPFAM" id="SSF53850">
    <property type="entry name" value="Periplasmic binding protein-like II"/>
    <property type="match status" value="1"/>
</dbReference>
<dbReference type="Pfam" id="PF03466">
    <property type="entry name" value="LysR_substrate"/>
    <property type="match status" value="1"/>
</dbReference>
<dbReference type="RefSeq" id="WP_155094328.1">
    <property type="nucleotide sequence ID" value="NZ_WMIE01000001.1"/>
</dbReference>
<keyword evidence="4" id="KW-0804">Transcription</keyword>
<dbReference type="InterPro" id="IPR005119">
    <property type="entry name" value="LysR_subst-bd"/>
</dbReference>
<feature type="region of interest" description="Disordered" evidence="5">
    <location>
        <begin position="1"/>
        <end position="27"/>
    </location>
</feature>
<dbReference type="CDD" id="cd05466">
    <property type="entry name" value="PBP2_LTTR_substrate"/>
    <property type="match status" value="1"/>
</dbReference>
<evidence type="ECO:0000256" key="3">
    <source>
        <dbReference type="ARBA" id="ARBA00023125"/>
    </source>
</evidence>
<dbReference type="Gene3D" id="3.40.190.290">
    <property type="match status" value="1"/>
</dbReference>
<dbReference type="OrthoDB" id="7506954at2"/>
<dbReference type="GO" id="GO:0000976">
    <property type="term" value="F:transcription cis-regulatory region binding"/>
    <property type="evidence" value="ECO:0007669"/>
    <property type="project" value="TreeGrafter"/>
</dbReference>
<evidence type="ECO:0000256" key="4">
    <source>
        <dbReference type="ARBA" id="ARBA00023163"/>
    </source>
</evidence>
<evidence type="ECO:0000259" key="6">
    <source>
        <dbReference type="PROSITE" id="PS50931"/>
    </source>
</evidence>
<evidence type="ECO:0000256" key="2">
    <source>
        <dbReference type="ARBA" id="ARBA00023015"/>
    </source>
</evidence>
<keyword evidence="2" id="KW-0805">Transcription regulation</keyword>
<dbReference type="InterPro" id="IPR036390">
    <property type="entry name" value="WH_DNA-bd_sf"/>
</dbReference>
<evidence type="ECO:0000313" key="7">
    <source>
        <dbReference type="EMBL" id="MTH77006.1"/>
    </source>
</evidence>
<keyword evidence="3" id="KW-0238">DNA-binding</keyword>
<feature type="domain" description="HTH lysR-type" evidence="6">
    <location>
        <begin position="33"/>
        <end position="89"/>
    </location>
</feature>
<organism evidence="7 8">
    <name type="scientific">Paracoccus aestuariivivens</name>
    <dbReference type="NCBI Taxonomy" id="1820333"/>
    <lineage>
        <taxon>Bacteria</taxon>
        <taxon>Pseudomonadati</taxon>
        <taxon>Pseudomonadota</taxon>
        <taxon>Alphaproteobacteria</taxon>
        <taxon>Rhodobacterales</taxon>
        <taxon>Paracoccaceae</taxon>
        <taxon>Paracoccus</taxon>
    </lineage>
</organism>
<dbReference type="GO" id="GO:0003700">
    <property type="term" value="F:DNA-binding transcription factor activity"/>
    <property type="evidence" value="ECO:0007669"/>
    <property type="project" value="InterPro"/>
</dbReference>
<protein>
    <submittedName>
        <fullName evidence="7">LysR family transcriptional regulator</fullName>
    </submittedName>
</protein>
<name>A0A6L6J640_9RHOB</name>
<keyword evidence="8" id="KW-1185">Reference proteome</keyword>
<dbReference type="AlphaFoldDB" id="A0A6L6J640"/>
<dbReference type="Pfam" id="PF00126">
    <property type="entry name" value="HTH_1"/>
    <property type="match status" value="1"/>
</dbReference>